<evidence type="ECO:0000313" key="2">
    <source>
        <dbReference type="Proteomes" id="UP000027138"/>
    </source>
</evidence>
<dbReference type="Proteomes" id="UP000027138">
    <property type="component" value="Unassembled WGS sequence"/>
</dbReference>
<dbReference type="AlphaFoldDB" id="A0A067LH87"/>
<dbReference type="EMBL" id="KK914256">
    <property type="protein sequence ID" value="KDP43960.1"/>
    <property type="molecule type" value="Genomic_DNA"/>
</dbReference>
<evidence type="ECO:0000313" key="1">
    <source>
        <dbReference type="EMBL" id="KDP43960.1"/>
    </source>
</evidence>
<proteinExistence type="predicted"/>
<organism evidence="1 2">
    <name type="scientific">Jatropha curcas</name>
    <name type="common">Barbados nut</name>
    <dbReference type="NCBI Taxonomy" id="180498"/>
    <lineage>
        <taxon>Eukaryota</taxon>
        <taxon>Viridiplantae</taxon>
        <taxon>Streptophyta</taxon>
        <taxon>Embryophyta</taxon>
        <taxon>Tracheophyta</taxon>
        <taxon>Spermatophyta</taxon>
        <taxon>Magnoliopsida</taxon>
        <taxon>eudicotyledons</taxon>
        <taxon>Gunneridae</taxon>
        <taxon>Pentapetalae</taxon>
        <taxon>rosids</taxon>
        <taxon>fabids</taxon>
        <taxon>Malpighiales</taxon>
        <taxon>Euphorbiaceae</taxon>
        <taxon>Crotonoideae</taxon>
        <taxon>Jatropheae</taxon>
        <taxon>Jatropha</taxon>
    </lineage>
</organism>
<sequence length="102" mass="11134">MNSSVALVRAIRAGIERDRDWEAGHRVMELSGEISSIPSTSSAGSGLKRLLSSTRTFPLREIDYLMRNGETTINGGAKLLSGLFQLDGGPTSHNLHQKRTPR</sequence>
<keyword evidence="2" id="KW-1185">Reference proteome</keyword>
<accession>A0A067LH87</accession>
<name>A0A067LH87_JATCU</name>
<protein>
    <submittedName>
        <fullName evidence="1">Uncharacterized protein</fullName>
    </submittedName>
</protein>
<gene>
    <name evidence="1" type="ORF">JCGZ_05427</name>
</gene>
<reference evidence="1 2" key="1">
    <citation type="journal article" date="2014" name="PLoS ONE">
        <title>Global Analysis of Gene Expression Profiles in Physic Nut (Jatropha curcas L.) Seedlings Exposed to Salt Stress.</title>
        <authorList>
            <person name="Zhang L."/>
            <person name="Zhang C."/>
            <person name="Wu P."/>
            <person name="Chen Y."/>
            <person name="Li M."/>
            <person name="Jiang H."/>
            <person name="Wu G."/>
        </authorList>
    </citation>
    <scope>NUCLEOTIDE SEQUENCE [LARGE SCALE GENOMIC DNA]</scope>
    <source>
        <strain evidence="2">cv. GZQX0401</strain>
        <tissue evidence="1">Young leaves</tissue>
    </source>
</reference>